<feature type="compositionally biased region" description="Basic and acidic residues" evidence="1">
    <location>
        <begin position="123"/>
        <end position="136"/>
    </location>
</feature>
<dbReference type="GeneID" id="20224014"/>
<feature type="region of interest" description="Disordered" evidence="1">
    <location>
        <begin position="107"/>
        <end position="152"/>
    </location>
</feature>
<evidence type="ECO:0000313" key="2">
    <source>
        <dbReference type="EMBL" id="EGB10385.1"/>
    </source>
</evidence>
<gene>
    <name evidence="2" type="ORF">AURANDRAFT_62698</name>
</gene>
<dbReference type="Proteomes" id="UP000002729">
    <property type="component" value="Unassembled WGS sequence"/>
</dbReference>
<evidence type="ECO:0008006" key="4">
    <source>
        <dbReference type="Google" id="ProtNLM"/>
    </source>
</evidence>
<protein>
    <recommendedName>
        <fullName evidence="4">ASCH domain-containing protein</fullName>
    </recommendedName>
</protein>
<organism evidence="3">
    <name type="scientific">Aureococcus anophagefferens</name>
    <name type="common">Harmful bloom alga</name>
    <dbReference type="NCBI Taxonomy" id="44056"/>
    <lineage>
        <taxon>Eukaryota</taxon>
        <taxon>Sar</taxon>
        <taxon>Stramenopiles</taxon>
        <taxon>Ochrophyta</taxon>
        <taxon>Pelagophyceae</taxon>
        <taxon>Pelagomonadales</taxon>
        <taxon>Pelagomonadaceae</taxon>
        <taxon>Aureococcus</taxon>
    </lineage>
</organism>
<dbReference type="Gene3D" id="2.30.130.30">
    <property type="entry name" value="Hypothetical protein"/>
    <property type="match status" value="1"/>
</dbReference>
<evidence type="ECO:0000256" key="1">
    <source>
        <dbReference type="SAM" id="MobiDB-lite"/>
    </source>
</evidence>
<feature type="compositionally biased region" description="Acidic residues" evidence="1">
    <location>
        <begin position="107"/>
        <end position="122"/>
    </location>
</feature>
<reference evidence="2 3" key="1">
    <citation type="journal article" date="2011" name="Proc. Natl. Acad. Sci. U.S.A.">
        <title>Niche of harmful alga Aureococcus anophagefferens revealed through ecogenomics.</title>
        <authorList>
            <person name="Gobler C.J."/>
            <person name="Berry D.L."/>
            <person name="Dyhrman S.T."/>
            <person name="Wilhelm S.W."/>
            <person name="Salamov A."/>
            <person name="Lobanov A.V."/>
            <person name="Zhang Y."/>
            <person name="Collier J.L."/>
            <person name="Wurch L.L."/>
            <person name="Kustka A.B."/>
            <person name="Dill B.D."/>
            <person name="Shah M."/>
            <person name="VerBerkmoes N.C."/>
            <person name="Kuo A."/>
            <person name="Terry A."/>
            <person name="Pangilinan J."/>
            <person name="Lindquist E.A."/>
            <person name="Lucas S."/>
            <person name="Paulsen I.T."/>
            <person name="Hattenrath-Lehmann T.K."/>
            <person name="Talmage S.C."/>
            <person name="Walker E.A."/>
            <person name="Koch F."/>
            <person name="Burson A.M."/>
            <person name="Marcoval M.A."/>
            <person name="Tang Y.Z."/>
            <person name="Lecleir G.R."/>
            <person name="Coyne K.J."/>
            <person name="Berg G.M."/>
            <person name="Bertrand E.M."/>
            <person name="Saito M.A."/>
            <person name="Gladyshev V.N."/>
            <person name="Grigoriev I.V."/>
        </authorList>
    </citation>
    <scope>NUCLEOTIDE SEQUENCE [LARGE SCALE GENOMIC DNA]</scope>
    <source>
        <strain evidence="3">CCMP 1984</strain>
    </source>
</reference>
<accession>F0Y4I9</accession>
<evidence type="ECO:0000313" key="3">
    <source>
        <dbReference type="Proteomes" id="UP000002729"/>
    </source>
</evidence>
<dbReference type="KEGG" id="aaf:AURANDRAFT_62698"/>
<sequence length="339" mass="36688">MRDAFALKFWSEPSEKSTRFLARLRVFKAVVETVTVRYTDAGKVYTQAGVVADDLGPGGFYFGEDDGGGGGDGRRDDGGDGDSCKDGAGAMGLDAGELSVAVISDDDVSDDDVDFDSDDGEDELRRPRALPPERPRALPPEPSGSSAADAKKAEVVAQMDAALASTARVEPGDRPEFGLPIKAEWLEKILRGEKTVELRGKGTAKVGQRIGLICSKSSTPASMVMGECLLAEARGPLTNVELLALQPQHCVHARDDGEPDTADELRESVEYKKVHAWVFEDVIVYETFIPYEHPRGAVGWIDLTKAIVERPQMSEVQTIIRHDVDVRPRAAQTTSNSRS</sequence>
<feature type="region of interest" description="Disordered" evidence="1">
    <location>
        <begin position="62"/>
        <end position="90"/>
    </location>
</feature>
<dbReference type="RefSeq" id="XP_009035188.1">
    <property type="nucleotide sequence ID" value="XM_009036940.1"/>
</dbReference>
<keyword evidence="3" id="KW-1185">Reference proteome</keyword>
<dbReference type="SUPFAM" id="SSF88697">
    <property type="entry name" value="PUA domain-like"/>
    <property type="match status" value="1"/>
</dbReference>
<name>F0Y4I9_AURAN</name>
<dbReference type="EMBL" id="GL833124">
    <property type="protein sequence ID" value="EGB10385.1"/>
    <property type="molecule type" value="Genomic_DNA"/>
</dbReference>
<feature type="compositionally biased region" description="Basic and acidic residues" evidence="1">
    <location>
        <begin position="72"/>
        <end position="85"/>
    </location>
</feature>
<dbReference type="InParanoid" id="F0Y4I9"/>
<dbReference type="InterPro" id="IPR015947">
    <property type="entry name" value="PUA-like_sf"/>
</dbReference>
<dbReference type="AlphaFoldDB" id="F0Y4I9"/>
<proteinExistence type="predicted"/>